<reference evidence="3 4" key="1">
    <citation type="submission" date="2018-01" db="EMBL/GenBank/DDBJ databases">
        <title>Deinococcus koreensis sp. nov., a radiation-resistant bacterium isolated from river water.</title>
        <authorList>
            <person name="Choi A."/>
        </authorList>
    </citation>
    <scope>NUCLEOTIDE SEQUENCE [LARGE SCALE GENOMIC DNA]</scope>
    <source>
        <strain evidence="3 4">SJW1-2</strain>
    </source>
</reference>
<organism evidence="3 4">
    <name type="scientific">Deinococcus koreensis</name>
    <dbReference type="NCBI Taxonomy" id="2054903"/>
    <lineage>
        <taxon>Bacteria</taxon>
        <taxon>Thermotogati</taxon>
        <taxon>Deinococcota</taxon>
        <taxon>Deinococci</taxon>
        <taxon>Deinococcales</taxon>
        <taxon>Deinococcaceae</taxon>
        <taxon>Deinococcus</taxon>
    </lineage>
</organism>
<dbReference type="Pfam" id="PF01471">
    <property type="entry name" value="PG_binding_1"/>
    <property type="match status" value="1"/>
</dbReference>
<dbReference type="Proteomes" id="UP000236379">
    <property type="component" value="Unassembled WGS sequence"/>
</dbReference>
<feature type="compositionally biased region" description="Low complexity" evidence="1">
    <location>
        <begin position="99"/>
        <end position="128"/>
    </location>
</feature>
<dbReference type="InterPro" id="IPR036366">
    <property type="entry name" value="PGBDSf"/>
</dbReference>
<evidence type="ECO:0000313" key="3">
    <source>
        <dbReference type="EMBL" id="PNY81720.1"/>
    </source>
</evidence>
<dbReference type="Gene3D" id="1.10.101.10">
    <property type="entry name" value="PGBD-like superfamily/PGBD"/>
    <property type="match status" value="1"/>
</dbReference>
<sequence>MRVAQTLDGVLRNCPATFSKVGTATKRCVGSSLNVEQVRVKLGAALGGDLYGVWRSRDEQRSVYNWIRTSAGYVYLRLQADPDGRARTLVYLDVPLDSSLTAAPTSTSPAGTGNGSTQTGSTQIGSVTLTPADPKAPGKGDPTAAAPSPGVPASTQPARPEPAKTEPARPEPGSTEPPRSDPGTRADPAAPAPGVAPVPFRRVLQLQAKRQSGPDVAAVQNRLISLMRPMPAGRGDGWYGPVTAATVRAFQRANGLAPTGRVDQRTWDMLFSPAAKTFAPPNPA</sequence>
<evidence type="ECO:0000256" key="1">
    <source>
        <dbReference type="SAM" id="MobiDB-lite"/>
    </source>
</evidence>
<dbReference type="EMBL" id="PPPD01000001">
    <property type="protein sequence ID" value="PNY81720.1"/>
    <property type="molecule type" value="Genomic_DNA"/>
</dbReference>
<dbReference type="OrthoDB" id="1859318at2"/>
<name>A0A2K3UYW8_9DEIO</name>
<comment type="caution">
    <text evidence="3">The sequence shown here is derived from an EMBL/GenBank/DDBJ whole genome shotgun (WGS) entry which is preliminary data.</text>
</comment>
<keyword evidence="4" id="KW-1185">Reference proteome</keyword>
<dbReference type="AlphaFoldDB" id="A0A2K3UYW8"/>
<protein>
    <submittedName>
        <fullName evidence="3">Peptidoglycan-binding protein</fullName>
    </submittedName>
</protein>
<dbReference type="InterPro" id="IPR036365">
    <property type="entry name" value="PGBD-like_sf"/>
</dbReference>
<evidence type="ECO:0000259" key="2">
    <source>
        <dbReference type="Pfam" id="PF01471"/>
    </source>
</evidence>
<gene>
    <name evidence="3" type="ORF">CVO96_10335</name>
</gene>
<accession>A0A2K3UYW8</accession>
<feature type="domain" description="Peptidoglycan binding-like" evidence="2">
    <location>
        <begin position="212"/>
        <end position="270"/>
    </location>
</feature>
<dbReference type="InterPro" id="IPR002477">
    <property type="entry name" value="Peptidoglycan-bd-like"/>
</dbReference>
<proteinExistence type="predicted"/>
<evidence type="ECO:0000313" key="4">
    <source>
        <dbReference type="Proteomes" id="UP000236379"/>
    </source>
</evidence>
<dbReference type="SUPFAM" id="SSF47090">
    <property type="entry name" value="PGBD-like"/>
    <property type="match status" value="1"/>
</dbReference>
<feature type="region of interest" description="Disordered" evidence="1">
    <location>
        <begin position="99"/>
        <end position="196"/>
    </location>
</feature>